<evidence type="ECO:0000256" key="5">
    <source>
        <dbReference type="ARBA" id="ARBA00022475"/>
    </source>
</evidence>
<name>A0A8C9F2Z2_PAVCR</name>
<evidence type="ECO:0000256" key="12">
    <source>
        <dbReference type="ARBA" id="ARBA00023212"/>
    </source>
</evidence>
<feature type="transmembrane region" description="Helical" evidence="13">
    <location>
        <begin position="40"/>
        <end position="61"/>
    </location>
</feature>
<dbReference type="PANTHER" id="PTHR12859:SF2">
    <property type="entry name" value="PRA1 FAMILY PROTEIN 3"/>
    <property type="match status" value="1"/>
</dbReference>
<keyword evidence="12" id="KW-0206">Cytoskeleton</keyword>
<evidence type="ECO:0000256" key="3">
    <source>
        <dbReference type="ARBA" id="ARBA00004651"/>
    </source>
</evidence>
<dbReference type="GO" id="GO:0005856">
    <property type="term" value="C:cytoskeleton"/>
    <property type="evidence" value="ECO:0007669"/>
    <property type="project" value="UniProtKB-SubCell"/>
</dbReference>
<keyword evidence="16" id="KW-1185">Reference proteome</keyword>
<sequence>MEVQVAPLRSWEDFFPGSDRFARPDFKDISKWNNRVVNNLLYYQTNYLMVAAAVVAIVGFLSPLNMLIGGTVVVLVFLGFVWVSHNKDILRRMKKQYPTTFVIAIMLSSYFLISYLGDVMVFMFGITLPLLLMFIHASLRLRNIKNKLENKKEEIGLMKTPMGIILDALEQQEDSINKLADYISKVKEEKRWKPMECSLLKCLAADLSVSKSNTPFISVLQDGSVASLLCCVAPSCWQCSRLGNVTLTSACGWLHGW</sequence>
<evidence type="ECO:0000256" key="4">
    <source>
        <dbReference type="ARBA" id="ARBA00006483"/>
    </source>
</evidence>
<feature type="transmembrane region" description="Helical" evidence="13">
    <location>
        <begin position="119"/>
        <end position="139"/>
    </location>
</feature>
<reference evidence="15" key="1">
    <citation type="submission" date="2025-08" db="UniProtKB">
        <authorList>
            <consortium name="Ensembl"/>
        </authorList>
    </citation>
    <scope>IDENTIFICATION</scope>
</reference>
<dbReference type="AlphaFoldDB" id="A0A8C9F2Z2"/>
<reference evidence="15" key="2">
    <citation type="submission" date="2025-09" db="UniProtKB">
        <authorList>
            <consortium name="Ensembl"/>
        </authorList>
    </citation>
    <scope>IDENTIFICATION</scope>
</reference>
<feature type="transmembrane region" description="Helical" evidence="13">
    <location>
        <begin position="67"/>
        <end position="85"/>
    </location>
</feature>
<evidence type="ECO:0000256" key="9">
    <source>
        <dbReference type="ARBA" id="ARBA00022989"/>
    </source>
</evidence>
<dbReference type="GO" id="GO:0005886">
    <property type="term" value="C:plasma membrane"/>
    <property type="evidence" value="ECO:0007669"/>
    <property type="project" value="UniProtKB-SubCell"/>
</dbReference>
<dbReference type="PANTHER" id="PTHR12859">
    <property type="entry name" value="PRA1 PROTEIN"/>
    <property type="match status" value="1"/>
</dbReference>
<evidence type="ECO:0000256" key="8">
    <source>
        <dbReference type="ARBA" id="ARBA00022824"/>
    </source>
</evidence>
<dbReference type="Pfam" id="PF03208">
    <property type="entry name" value="PRA1"/>
    <property type="match status" value="1"/>
</dbReference>
<feature type="transmembrane region" description="Helical" evidence="13">
    <location>
        <begin position="97"/>
        <end position="113"/>
    </location>
</feature>
<keyword evidence="9 13" id="KW-1133">Transmembrane helix</keyword>
<comment type="similarity">
    <text evidence="4 13">Belongs to the PRA1 family.</text>
</comment>
<keyword evidence="6" id="KW-0963">Cytoplasm</keyword>
<keyword evidence="14" id="KW-0175">Coiled coil</keyword>
<dbReference type="InterPro" id="IPR004895">
    <property type="entry name" value="Prenylated_rab_accept_PRA1"/>
</dbReference>
<organism evidence="15 16">
    <name type="scientific">Pavo cristatus</name>
    <name type="common">Indian peafowl</name>
    <name type="synonym">Blue peafowl</name>
    <dbReference type="NCBI Taxonomy" id="9049"/>
    <lineage>
        <taxon>Eukaryota</taxon>
        <taxon>Metazoa</taxon>
        <taxon>Chordata</taxon>
        <taxon>Craniata</taxon>
        <taxon>Vertebrata</taxon>
        <taxon>Euteleostomi</taxon>
        <taxon>Archelosauria</taxon>
        <taxon>Archosauria</taxon>
        <taxon>Dinosauria</taxon>
        <taxon>Saurischia</taxon>
        <taxon>Theropoda</taxon>
        <taxon>Coelurosauria</taxon>
        <taxon>Aves</taxon>
        <taxon>Neognathae</taxon>
        <taxon>Galloanserae</taxon>
        <taxon>Galliformes</taxon>
        <taxon>Phasianidae</taxon>
        <taxon>Phasianinae</taxon>
        <taxon>Pavo</taxon>
    </lineage>
</organism>
<evidence type="ECO:0000256" key="1">
    <source>
        <dbReference type="ARBA" id="ARBA00004245"/>
    </source>
</evidence>
<evidence type="ECO:0000256" key="13">
    <source>
        <dbReference type="RuleBase" id="RU363107"/>
    </source>
</evidence>
<proteinExistence type="inferred from homology"/>
<dbReference type="GO" id="GO:0051051">
    <property type="term" value="P:negative regulation of transport"/>
    <property type="evidence" value="ECO:0007669"/>
    <property type="project" value="TreeGrafter"/>
</dbReference>
<feature type="coiled-coil region" evidence="14">
    <location>
        <begin position="134"/>
        <end position="189"/>
    </location>
</feature>
<protein>
    <recommendedName>
        <fullName evidence="13">PRA1 family protein</fullName>
    </recommendedName>
</protein>
<dbReference type="Proteomes" id="UP000694428">
    <property type="component" value="Unplaced"/>
</dbReference>
<keyword evidence="11 13" id="KW-0472">Membrane</keyword>
<keyword evidence="5" id="KW-1003">Cell membrane</keyword>
<evidence type="ECO:0000313" key="15">
    <source>
        <dbReference type="Ensembl" id="ENSPSTP00000009449.1"/>
    </source>
</evidence>
<keyword evidence="7 13" id="KW-0812">Transmembrane</keyword>
<evidence type="ECO:0000256" key="2">
    <source>
        <dbReference type="ARBA" id="ARBA00004477"/>
    </source>
</evidence>
<keyword evidence="8" id="KW-0256">Endoplasmic reticulum</keyword>
<dbReference type="GO" id="GO:0005789">
    <property type="term" value="C:endoplasmic reticulum membrane"/>
    <property type="evidence" value="ECO:0007669"/>
    <property type="project" value="UniProtKB-SubCell"/>
</dbReference>
<evidence type="ECO:0000256" key="11">
    <source>
        <dbReference type="ARBA" id="ARBA00023136"/>
    </source>
</evidence>
<evidence type="ECO:0000256" key="14">
    <source>
        <dbReference type="SAM" id="Coils"/>
    </source>
</evidence>
<comment type="subcellular location">
    <subcellularLocation>
        <location evidence="3">Cell membrane</location>
        <topology evidence="3">Multi-pass membrane protein</topology>
    </subcellularLocation>
    <subcellularLocation>
        <location evidence="1">Cytoplasm</location>
        <location evidence="1">Cytoskeleton</location>
    </subcellularLocation>
    <subcellularLocation>
        <location evidence="2">Endoplasmic reticulum membrane</location>
        <topology evidence="2">Multi-pass membrane protein</topology>
    </subcellularLocation>
    <subcellularLocation>
        <location evidence="13">Membrane</location>
        <topology evidence="13">Multi-pass membrane protein</topology>
    </subcellularLocation>
</comment>
<keyword evidence="10" id="KW-0007">Acetylation</keyword>
<evidence type="ECO:0000256" key="6">
    <source>
        <dbReference type="ARBA" id="ARBA00022490"/>
    </source>
</evidence>
<evidence type="ECO:0000313" key="16">
    <source>
        <dbReference type="Proteomes" id="UP000694428"/>
    </source>
</evidence>
<dbReference type="Ensembl" id="ENSPSTT00000009921.1">
    <property type="protein sequence ID" value="ENSPSTP00000009449.1"/>
    <property type="gene ID" value="ENSPSTG00000006661.1"/>
</dbReference>
<accession>A0A8C9F2Z2</accession>
<evidence type="ECO:0000256" key="7">
    <source>
        <dbReference type="ARBA" id="ARBA00022692"/>
    </source>
</evidence>
<evidence type="ECO:0000256" key="10">
    <source>
        <dbReference type="ARBA" id="ARBA00022990"/>
    </source>
</evidence>